<protein>
    <submittedName>
        <fullName evidence="2">Uncharacterized protein</fullName>
    </submittedName>
</protein>
<keyword evidence="3" id="KW-1185">Reference proteome</keyword>
<evidence type="ECO:0000313" key="2">
    <source>
        <dbReference type="EMBL" id="SMX87999.1"/>
    </source>
</evidence>
<organism evidence="2 3">
    <name type="scientific">Brevibacterium iodinum ATCC 49514</name>
    <dbReference type="NCBI Taxonomy" id="1255616"/>
    <lineage>
        <taxon>Bacteria</taxon>
        <taxon>Bacillati</taxon>
        <taxon>Actinomycetota</taxon>
        <taxon>Actinomycetes</taxon>
        <taxon>Micrococcales</taxon>
        <taxon>Brevibacteriaceae</taxon>
        <taxon>Brevibacterium</taxon>
    </lineage>
</organism>
<dbReference type="Proteomes" id="UP000234382">
    <property type="component" value="Unassembled WGS sequence"/>
</dbReference>
<accession>A0A2H1JKL9</accession>
<reference evidence="3" key="1">
    <citation type="submission" date="2017-03" db="EMBL/GenBank/DDBJ databases">
        <authorList>
            <person name="Monnet C."/>
        </authorList>
    </citation>
    <scope>NUCLEOTIDE SEQUENCE [LARGE SCALE GENOMIC DNA]</scope>
    <source>
        <strain evidence="3">ATCC 49514</strain>
    </source>
</reference>
<gene>
    <name evidence="2" type="ORF">BI49514_02096</name>
</gene>
<proteinExistence type="predicted"/>
<dbReference type="EMBL" id="FXYX01000014">
    <property type="protein sequence ID" value="SMX87999.1"/>
    <property type="molecule type" value="Genomic_DNA"/>
</dbReference>
<dbReference type="AlphaFoldDB" id="A0A2H1JKL9"/>
<dbReference type="RefSeq" id="WP_101546491.1">
    <property type="nucleotide sequence ID" value="NZ_FXYX01000014.1"/>
</dbReference>
<sequence length="132" mass="13751">MADSATNDEIIAFRLRAHHLDERLSHNSLLDAAGACGIQNSPPGSALTALHARGADRTPCAGRRPHPTTAKATGPDPSCCAVDCSAINRRLSMAIAPFGTVRTSMKSALTAEAEAIGALRESDAVDIEFPSD</sequence>
<name>A0A2H1JKL9_9MICO</name>
<evidence type="ECO:0000256" key="1">
    <source>
        <dbReference type="SAM" id="MobiDB-lite"/>
    </source>
</evidence>
<evidence type="ECO:0000313" key="3">
    <source>
        <dbReference type="Proteomes" id="UP000234382"/>
    </source>
</evidence>
<feature type="region of interest" description="Disordered" evidence="1">
    <location>
        <begin position="56"/>
        <end position="76"/>
    </location>
</feature>